<dbReference type="EMBL" id="JACSDZ010000012">
    <property type="protein sequence ID" value="KAF7389775.1"/>
    <property type="molecule type" value="Genomic_DNA"/>
</dbReference>
<proteinExistence type="predicted"/>
<organism evidence="1 2">
    <name type="scientific">Vespula germanica</name>
    <name type="common">German yellow jacket</name>
    <name type="synonym">Paravespula germanica</name>
    <dbReference type="NCBI Taxonomy" id="30212"/>
    <lineage>
        <taxon>Eukaryota</taxon>
        <taxon>Metazoa</taxon>
        <taxon>Ecdysozoa</taxon>
        <taxon>Arthropoda</taxon>
        <taxon>Hexapoda</taxon>
        <taxon>Insecta</taxon>
        <taxon>Pterygota</taxon>
        <taxon>Neoptera</taxon>
        <taxon>Endopterygota</taxon>
        <taxon>Hymenoptera</taxon>
        <taxon>Apocrita</taxon>
        <taxon>Aculeata</taxon>
        <taxon>Vespoidea</taxon>
        <taxon>Vespidae</taxon>
        <taxon>Vespinae</taxon>
        <taxon>Vespula</taxon>
    </lineage>
</organism>
<accession>A0A834MYA2</accession>
<protein>
    <submittedName>
        <fullName evidence="1">Uncharacterized protein</fullName>
    </submittedName>
</protein>
<name>A0A834MYA2_VESGE</name>
<comment type="caution">
    <text evidence="1">The sequence shown here is derived from an EMBL/GenBank/DDBJ whole genome shotgun (WGS) entry which is preliminary data.</text>
</comment>
<evidence type="ECO:0000313" key="1">
    <source>
        <dbReference type="EMBL" id="KAF7389775.1"/>
    </source>
</evidence>
<reference evidence="1" key="1">
    <citation type="journal article" date="2020" name="G3 (Bethesda)">
        <title>High-Quality Assemblies for Three Invasive Social Wasps from the &lt;i&gt;Vespula&lt;/i&gt; Genus.</title>
        <authorList>
            <person name="Harrop T.W.R."/>
            <person name="Guhlin J."/>
            <person name="McLaughlin G.M."/>
            <person name="Permina E."/>
            <person name="Stockwell P."/>
            <person name="Gilligan J."/>
            <person name="Le Lec M.F."/>
            <person name="Gruber M.A.M."/>
            <person name="Quinn O."/>
            <person name="Lovegrove M."/>
            <person name="Duncan E.J."/>
            <person name="Remnant E.J."/>
            <person name="Van Eeckhoven J."/>
            <person name="Graham B."/>
            <person name="Knapp R.A."/>
            <person name="Langford K.W."/>
            <person name="Kronenberg Z."/>
            <person name="Press M.O."/>
            <person name="Eacker S.M."/>
            <person name="Wilson-Rankin E.E."/>
            <person name="Purcell J."/>
            <person name="Lester P.J."/>
            <person name="Dearden P.K."/>
        </authorList>
    </citation>
    <scope>NUCLEOTIDE SEQUENCE</scope>
    <source>
        <strain evidence="1">Linc-1</strain>
    </source>
</reference>
<keyword evidence="2" id="KW-1185">Reference proteome</keyword>
<sequence length="160" mass="18162">MQCTTGILINESTFTSDLKTWRGIKNIHLLPVQIPKMDSVKLHCSKLKSYYFILLSSSDYSVSLDTFYGMKSDQFGFWSHPKMFWLCSLSEYVSQNSIGTSDKLFIQTQAVYYTRLCDSFGDSNVVLPASVHMCTRLVTMLAIGDEFAPYLGDQSKFISL</sequence>
<dbReference type="AlphaFoldDB" id="A0A834MYA2"/>
<dbReference type="Proteomes" id="UP000617340">
    <property type="component" value="Unassembled WGS sequence"/>
</dbReference>
<evidence type="ECO:0000313" key="2">
    <source>
        <dbReference type="Proteomes" id="UP000617340"/>
    </source>
</evidence>
<gene>
    <name evidence="1" type="ORF">HZH68_011632</name>
</gene>